<evidence type="ECO:0000313" key="3">
    <source>
        <dbReference type="EMBL" id="KAK4303593.1"/>
    </source>
</evidence>
<dbReference type="Proteomes" id="UP001292094">
    <property type="component" value="Unassembled WGS sequence"/>
</dbReference>
<reference evidence="3" key="1">
    <citation type="submission" date="2023-11" db="EMBL/GenBank/DDBJ databases">
        <title>Genome assemblies of two species of porcelain crab, Petrolisthes cinctipes and Petrolisthes manimaculis (Anomura: Porcellanidae).</title>
        <authorList>
            <person name="Angst P."/>
        </authorList>
    </citation>
    <scope>NUCLEOTIDE SEQUENCE</scope>
    <source>
        <strain evidence="3">PB745_02</strain>
        <tissue evidence="3">Gill</tissue>
    </source>
</reference>
<sequence>MERQLEALTDLLMRQAEAAQRAQEEGQRREERLNQLLERMVVQQTSQSTSRTGSDDASSSSNTSTHGVRYPTSAATTPYLTSSASLREFDAWQHKFEGYVTLTKINMLTRTEQRAALTAVLDDEWTRTLRYGISVPEDADLGSILDTMGEYLRYSNGTRD</sequence>
<keyword evidence="4" id="KW-1185">Reference proteome</keyword>
<dbReference type="AlphaFoldDB" id="A0AAE1P8U0"/>
<feature type="compositionally biased region" description="Low complexity" evidence="2">
    <location>
        <begin position="42"/>
        <end position="65"/>
    </location>
</feature>
<gene>
    <name evidence="3" type="ORF">Pmani_024418</name>
</gene>
<accession>A0AAE1P8U0</accession>
<evidence type="ECO:0000313" key="4">
    <source>
        <dbReference type="Proteomes" id="UP001292094"/>
    </source>
</evidence>
<feature type="coiled-coil region" evidence="1">
    <location>
        <begin position="5"/>
        <end position="39"/>
    </location>
</feature>
<name>A0AAE1P8U0_9EUCA</name>
<comment type="caution">
    <text evidence="3">The sequence shown here is derived from an EMBL/GenBank/DDBJ whole genome shotgun (WGS) entry which is preliminary data.</text>
</comment>
<dbReference type="EMBL" id="JAWZYT010002562">
    <property type="protein sequence ID" value="KAK4303593.1"/>
    <property type="molecule type" value="Genomic_DNA"/>
</dbReference>
<feature type="region of interest" description="Disordered" evidence="2">
    <location>
        <begin position="42"/>
        <end position="73"/>
    </location>
</feature>
<keyword evidence="1" id="KW-0175">Coiled coil</keyword>
<protein>
    <submittedName>
        <fullName evidence="3">Uncharacterized protein</fullName>
    </submittedName>
</protein>
<proteinExistence type="predicted"/>
<evidence type="ECO:0000256" key="1">
    <source>
        <dbReference type="SAM" id="Coils"/>
    </source>
</evidence>
<evidence type="ECO:0000256" key="2">
    <source>
        <dbReference type="SAM" id="MobiDB-lite"/>
    </source>
</evidence>
<organism evidence="3 4">
    <name type="scientific">Petrolisthes manimaculis</name>
    <dbReference type="NCBI Taxonomy" id="1843537"/>
    <lineage>
        <taxon>Eukaryota</taxon>
        <taxon>Metazoa</taxon>
        <taxon>Ecdysozoa</taxon>
        <taxon>Arthropoda</taxon>
        <taxon>Crustacea</taxon>
        <taxon>Multicrustacea</taxon>
        <taxon>Malacostraca</taxon>
        <taxon>Eumalacostraca</taxon>
        <taxon>Eucarida</taxon>
        <taxon>Decapoda</taxon>
        <taxon>Pleocyemata</taxon>
        <taxon>Anomura</taxon>
        <taxon>Galatheoidea</taxon>
        <taxon>Porcellanidae</taxon>
        <taxon>Petrolisthes</taxon>
    </lineage>
</organism>